<reference evidence="1" key="1">
    <citation type="submission" date="2023-06" db="EMBL/GenBank/DDBJ databases">
        <authorList>
            <person name="Kurt Z."/>
        </authorList>
    </citation>
    <scope>NUCLEOTIDE SEQUENCE</scope>
</reference>
<evidence type="ECO:0000313" key="1">
    <source>
        <dbReference type="EMBL" id="CAI9920630.1"/>
    </source>
</evidence>
<dbReference type="InterPro" id="IPR013083">
    <property type="entry name" value="Znf_RING/FYVE/PHD"/>
</dbReference>
<dbReference type="Pfam" id="PF13771">
    <property type="entry name" value="zf-HC5HC2H"/>
    <property type="match status" value="1"/>
</dbReference>
<organism evidence="1">
    <name type="scientific">Hexamita inflata</name>
    <dbReference type="NCBI Taxonomy" id="28002"/>
    <lineage>
        <taxon>Eukaryota</taxon>
        <taxon>Metamonada</taxon>
        <taxon>Diplomonadida</taxon>
        <taxon>Hexamitidae</taxon>
        <taxon>Hexamitinae</taxon>
        <taxon>Hexamita</taxon>
    </lineage>
</organism>
<gene>
    <name evidence="2" type="ORF">HINF_LOCUS46075</name>
    <name evidence="1" type="ORF">HINF_LOCUS8275</name>
</gene>
<keyword evidence="3" id="KW-1185">Reference proteome</keyword>
<dbReference type="EMBL" id="CATOUU010000202">
    <property type="protein sequence ID" value="CAI9920630.1"/>
    <property type="molecule type" value="Genomic_DNA"/>
</dbReference>
<dbReference type="AlphaFoldDB" id="A0AA86NJ02"/>
<protein>
    <submittedName>
        <fullName evidence="1">PHD-like zinc-binding domain-containing protein</fullName>
    </submittedName>
    <submittedName>
        <fullName evidence="2">PHD-like_zinc-binding domain-containing protein</fullName>
    </submittedName>
</protein>
<dbReference type="Gene3D" id="3.30.40.10">
    <property type="entry name" value="Zinc/RING finger domain, C3HC4 (zinc finger)"/>
    <property type="match status" value="1"/>
</dbReference>
<name>A0AA86NJ02_9EUKA</name>
<accession>A0AA86NJ02</accession>
<evidence type="ECO:0000313" key="3">
    <source>
        <dbReference type="Proteomes" id="UP001642409"/>
    </source>
</evidence>
<sequence>MLRYGTMVQVQYEKPYYGVLVPFTELTEDERFDLKHMMHDLIPTYTVRFVENNEATIDAVTADKVRPLTQIDVQNLKFDPQFVHMNTLIKQNSFVPFNNSFVLKSAVNTIELGNPLPAELICSTRYFAAEIYLNQLLKNLNQFSLEQLRALNCLQQQGVVLGRYPACPNYKTARFFGSGLIKDFAAIQLNGQVVQLLDNVILDNQQIRLERIMKIDSEVQEILLAGITNDGFPVIGTTNQLVIPTNTFVINQPAPKVIKGLAEYLDLYQLQNTESLPMLDTDMRYGNNFASLDGLNVERKVNCCAPASLVDMLTAKYQFIQGKIYNISTQKEVQFKWFKLDAQAHYLVDLNVEQTEQLLDAAQISAALSKIKTNFSADLTNTSQDTFIAQIMTSPNYKCCFCNKPADSTSIAMLHSIPLLKRPLYQTVFNPPIILTVHKRCIEYCPEVIVEDVVLKGDKTINFALDETDPEIIQLLLYDRYMRKQSMQNMRINYENLRKALKADRIDLKCKVCGAPGAVIGCCNEYCGFTSHYDCIIESGIKFQGKQVFCKQHAKK</sequence>
<dbReference type="EMBL" id="CAXDID020000202">
    <property type="protein sequence ID" value="CAL6054459.1"/>
    <property type="molecule type" value="Genomic_DNA"/>
</dbReference>
<evidence type="ECO:0000313" key="2">
    <source>
        <dbReference type="EMBL" id="CAL6054459.1"/>
    </source>
</evidence>
<comment type="caution">
    <text evidence="1">The sequence shown here is derived from an EMBL/GenBank/DDBJ whole genome shotgun (WGS) entry which is preliminary data.</text>
</comment>
<reference evidence="2 3" key="2">
    <citation type="submission" date="2024-07" db="EMBL/GenBank/DDBJ databases">
        <authorList>
            <person name="Akdeniz Z."/>
        </authorList>
    </citation>
    <scope>NUCLEOTIDE SEQUENCE [LARGE SCALE GENOMIC DNA]</scope>
</reference>
<dbReference type="Proteomes" id="UP001642409">
    <property type="component" value="Unassembled WGS sequence"/>
</dbReference>
<proteinExistence type="predicted"/>